<dbReference type="SUPFAM" id="SSF56112">
    <property type="entry name" value="Protein kinase-like (PK-like)"/>
    <property type="match status" value="1"/>
</dbReference>
<comment type="similarity">
    <text evidence="1">Belongs to the protein kinase superfamily. STE Ser/Thr protein kinase family. MAP kinase kinase kinase subfamily.</text>
</comment>
<dbReference type="OrthoDB" id="10035402at2759"/>
<dbReference type="GO" id="GO:0005524">
    <property type="term" value="F:ATP binding"/>
    <property type="evidence" value="ECO:0007669"/>
    <property type="project" value="UniProtKB-KW"/>
</dbReference>
<dbReference type="GO" id="GO:0004674">
    <property type="term" value="F:protein serine/threonine kinase activity"/>
    <property type="evidence" value="ECO:0007669"/>
    <property type="project" value="UniProtKB-KW"/>
</dbReference>
<evidence type="ECO:0000256" key="7">
    <source>
        <dbReference type="SAM" id="MobiDB-lite"/>
    </source>
</evidence>
<keyword evidence="2" id="KW-0723">Serine/threonine-protein kinase</keyword>
<evidence type="ECO:0000256" key="6">
    <source>
        <dbReference type="ARBA" id="ARBA00022840"/>
    </source>
</evidence>
<dbReference type="Proteomes" id="UP000681722">
    <property type="component" value="Unassembled WGS sequence"/>
</dbReference>
<comment type="caution">
    <text evidence="9">The sequence shown here is derived from an EMBL/GenBank/DDBJ whole genome shotgun (WGS) entry which is preliminary data.</text>
</comment>
<organism evidence="9 11">
    <name type="scientific">Didymodactylos carnosus</name>
    <dbReference type="NCBI Taxonomy" id="1234261"/>
    <lineage>
        <taxon>Eukaryota</taxon>
        <taxon>Metazoa</taxon>
        <taxon>Spiralia</taxon>
        <taxon>Gnathifera</taxon>
        <taxon>Rotifera</taxon>
        <taxon>Eurotatoria</taxon>
        <taxon>Bdelloidea</taxon>
        <taxon>Philodinida</taxon>
        <taxon>Philodinidae</taxon>
        <taxon>Didymodactylos</taxon>
    </lineage>
</organism>
<dbReference type="InterPro" id="IPR045801">
    <property type="entry name" value="MEKK4_N"/>
</dbReference>
<feature type="compositionally biased region" description="Low complexity" evidence="7">
    <location>
        <begin position="461"/>
        <end position="479"/>
    </location>
</feature>
<feature type="region of interest" description="Disordered" evidence="7">
    <location>
        <begin position="433"/>
        <end position="479"/>
    </location>
</feature>
<gene>
    <name evidence="9" type="ORF">GPM918_LOCUS823</name>
    <name evidence="10" type="ORF">SRO942_LOCUS823</name>
</gene>
<dbReference type="InterPro" id="IPR000719">
    <property type="entry name" value="Prot_kinase_dom"/>
</dbReference>
<feature type="region of interest" description="Disordered" evidence="7">
    <location>
        <begin position="141"/>
        <end position="229"/>
    </location>
</feature>
<dbReference type="GO" id="GO:0000165">
    <property type="term" value="P:MAPK cascade"/>
    <property type="evidence" value="ECO:0007669"/>
    <property type="project" value="InterPro"/>
</dbReference>
<evidence type="ECO:0000256" key="5">
    <source>
        <dbReference type="ARBA" id="ARBA00022777"/>
    </source>
</evidence>
<evidence type="ECO:0000256" key="4">
    <source>
        <dbReference type="ARBA" id="ARBA00022741"/>
    </source>
</evidence>
<dbReference type="Pfam" id="PF19431">
    <property type="entry name" value="MEKK4_N"/>
    <property type="match status" value="1"/>
</dbReference>
<dbReference type="Proteomes" id="UP000663829">
    <property type="component" value="Unassembled WGS sequence"/>
</dbReference>
<dbReference type="InterPro" id="IPR011009">
    <property type="entry name" value="Kinase-like_dom_sf"/>
</dbReference>
<feature type="compositionally biased region" description="Low complexity" evidence="7">
    <location>
        <begin position="519"/>
        <end position="540"/>
    </location>
</feature>
<feature type="compositionally biased region" description="Basic and acidic residues" evidence="7">
    <location>
        <begin position="211"/>
        <end position="229"/>
    </location>
</feature>
<keyword evidence="3" id="KW-0808">Transferase</keyword>
<keyword evidence="4" id="KW-0547">Nucleotide-binding</keyword>
<dbReference type="PANTHER" id="PTHR48016:SF32">
    <property type="entry name" value="MITOGEN-ACTIVATED PROTEIN KINASE KINASE KINASE 4"/>
    <property type="match status" value="1"/>
</dbReference>
<evidence type="ECO:0000259" key="8">
    <source>
        <dbReference type="PROSITE" id="PS50011"/>
    </source>
</evidence>
<evidence type="ECO:0000256" key="2">
    <source>
        <dbReference type="ARBA" id="ARBA00022527"/>
    </source>
</evidence>
<keyword evidence="5" id="KW-0418">Kinase</keyword>
<dbReference type="PROSITE" id="PS50011">
    <property type="entry name" value="PROTEIN_KINASE_DOM"/>
    <property type="match status" value="1"/>
</dbReference>
<accession>A0A813P9B1</accession>
<reference evidence="9" key="1">
    <citation type="submission" date="2021-02" db="EMBL/GenBank/DDBJ databases">
        <authorList>
            <person name="Nowell W R."/>
        </authorList>
    </citation>
    <scope>NUCLEOTIDE SEQUENCE</scope>
</reference>
<dbReference type="Gene3D" id="1.10.510.10">
    <property type="entry name" value="Transferase(Phosphotransferase) domain 1"/>
    <property type="match status" value="1"/>
</dbReference>
<feature type="region of interest" description="Disordered" evidence="7">
    <location>
        <begin position="519"/>
        <end position="544"/>
    </location>
</feature>
<name>A0A813P9B1_9BILA</name>
<dbReference type="EMBL" id="CAJNOQ010000068">
    <property type="protein sequence ID" value="CAF0750876.1"/>
    <property type="molecule type" value="Genomic_DNA"/>
</dbReference>
<keyword evidence="11" id="KW-1185">Reference proteome</keyword>
<evidence type="ECO:0000313" key="10">
    <source>
        <dbReference type="EMBL" id="CAF3530420.1"/>
    </source>
</evidence>
<protein>
    <recommendedName>
        <fullName evidence="8">Protein kinase domain-containing protein</fullName>
    </recommendedName>
</protein>
<evidence type="ECO:0000313" key="11">
    <source>
        <dbReference type="Proteomes" id="UP000663829"/>
    </source>
</evidence>
<evidence type="ECO:0000256" key="1">
    <source>
        <dbReference type="ARBA" id="ARBA00006529"/>
    </source>
</evidence>
<feature type="non-terminal residue" evidence="9">
    <location>
        <position position="1"/>
    </location>
</feature>
<evidence type="ECO:0000313" key="9">
    <source>
        <dbReference type="EMBL" id="CAF0750876.1"/>
    </source>
</evidence>
<sequence length="1630" mass="189222">MDDIHVSDTEHINIDGSSKKNIFKNNDYYSPYNSYCRTRHNINRQRYKMPKTKKGNKRSSSSTYIRRLSLTPVNSEPLSTTIPHVTSTTKRFTGTHRLSLPSNYLRRRLNPYLLFQSHSNHNNKKDDLDLGIEVLTSDIDDNHSTTTKTESHHNDLVSPPIISNHSSLPYPLAPSTIIKQGYNRQRKQKHQQQNDSTERQYHQRRQSVNTKENERQIRRQSLGDERRSDLTNRIEHYKNNMVHQTNSFDVYDIKENSEKRKKYFKEIWYELQAYIHGTLNEQGIEEEKRRIDLERKQELDEFYHVFLKYEFKHSHSDLKPLPATIVRKNLSDQHVQRCASVDYQLRQLFSKWEKILYLFPSTAELELYDKRFNSKTLEGKVFYEKLALFQAWYNLHSEINRLIIVLGRIMSCSQCSSWPRVECSTAPKLHENSTLFASRPPTPTSFTSVTSDNSPHRNGSPEETSPTSTHPPSFQPHPHSYLQSPISVGSVILPPTSSYLLNDDASPITVSRSQLLTHSSISRTSTVSTSNSFSSPQSASINNHHRQTISSLHSVELTPFSSLIDYYYRYIDDQLTHARVELISSIFQNKHGPLLQRLHYAFRQQQPSSKTGGSSSTTSDSTVSSLIMTPFGDKNKKNTWQQLLLPSLTASMPSEQNNKLFLNDEPEKKETPETLMNEFFKLNIQLQRKQAIKQKLSINNLNMTKVNINKGKQNVTNIMNRLEHTPTITTSGFQPASAPTLVQKLVANDRTVIRRQNYFLDFLDSSNYAHLPGSTLFPDPCSFPNIPMPCQLSRDEISIILKIIQICYRLNSHVWLDYDKFHDYSEILHLPTLYPQYIFLAFIPFDLMFAWHQLHHDRKFDITSRQPTLGAIHLLIDECKVLIHSSVLIRQYFMTMIYDILEKPELAKLEEEIAKFDEHIISTIHEYIKYVEKFVEISLKSHLFSSLICMLKDQWKYIKKYGTVLNEEEYIAEKFLNMWSQFISKFNDYIQIFHSSSSSIDISTSAKFIKKKINKKYNKKLTMAILRETKQIYDDCAMVLNIYLQKPVCERFLAILKTAGFQRIKYGSFDDNVKLNDKTSDSKCLLFAPATYFEDNQHKIQLFKTLSSSFRLESSMDSSTSVLPTIISQDEEQKLNESLKLKNCPSVYILCVPVSKELAHKWRGVERTIPMYLNKCLTSIKPIHSNWKTTSIFLLTQQTQQFDNFITMFHEKLESLNLNLNDLLQLDRTQQQKRSCFEKVDHAMYELNHAVLNLSENICGDIDQFESLIENLINQKSDNEKRDIYRTFLHTEERLFAFAMDIVRETSYFALQLDQNSLVLQARRQINLASNWLKFVYKKSTGKGHTLPVWSMPGITFLKHVCDINYSKHIDEKTFEQFYQNMQHAIVYLLGHHYRCDSNNCPSSFSTPNTMDGNDKHVNPFKTIVPPRKNSIQKTKKNKVPLTLVEKLEKMDRAIDRKRSSDGLIGQIKQVDNRSRMPLIPNKVQEDLARLKIRNWRKLSLLARGQFATSYTCTTENGEVLCYKQYRIQPNDAQAIGKVLEQLIPIVHIEHENLIRYRGIALEQDHILFFMEYCSFGTVAQLLIGSQVEPSAAVTNDLTTDGRTRSSTATTISETDLISSTIPSNRRGPF</sequence>
<proteinExistence type="inferred from homology"/>
<feature type="domain" description="Protein kinase" evidence="8">
    <location>
        <begin position="1496"/>
        <end position="1630"/>
    </location>
</feature>
<dbReference type="EMBL" id="CAJOBC010000068">
    <property type="protein sequence ID" value="CAF3530420.1"/>
    <property type="molecule type" value="Genomic_DNA"/>
</dbReference>
<dbReference type="InterPro" id="IPR050538">
    <property type="entry name" value="MAP_kinase_kinase_kinase"/>
</dbReference>
<evidence type="ECO:0000256" key="3">
    <source>
        <dbReference type="ARBA" id="ARBA00022679"/>
    </source>
</evidence>
<keyword evidence="6" id="KW-0067">ATP-binding</keyword>
<dbReference type="PANTHER" id="PTHR48016">
    <property type="entry name" value="MAP KINASE KINASE KINASE SSK2-RELATED-RELATED"/>
    <property type="match status" value="1"/>
</dbReference>